<dbReference type="SUPFAM" id="SSF117839">
    <property type="entry name" value="WWE domain"/>
    <property type="match status" value="1"/>
</dbReference>
<feature type="domain" description="Macro" evidence="11">
    <location>
        <begin position="1069"/>
        <end position="1240"/>
    </location>
</feature>
<dbReference type="Pfam" id="PF23251">
    <property type="entry name" value="KH_PARP14_4"/>
    <property type="match status" value="1"/>
</dbReference>
<dbReference type="InterPro" id="IPR057049">
    <property type="entry name" value="PARP14_KH_8"/>
</dbReference>
<dbReference type="Pfam" id="PF23085">
    <property type="entry name" value="RRM_PARP14_3"/>
    <property type="match status" value="1"/>
</dbReference>
<dbReference type="InterPro" id="IPR037197">
    <property type="entry name" value="WWE_dom_sf"/>
</dbReference>
<dbReference type="GO" id="GO:0005737">
    <property type="term" value="C:cytoplasm"/>
    <property type="evidence" value="ECO:0007669"/>
    <property type="project" value="TreeGrafter"/>
</dbReference>
<dbReference type="Gene3D" id="3.90.228.10">
    <property type="match status" value="1"/>
</dbReference>
<evidence type="ECO:0000256" key="1">
    <source>
        <dbReference type="ARBA" id="ARBA00004123"/>
    </source>
</evidence>
<dbReference type="Gene3D" id="3.40.220.10">
    <property type="entry name" value="Leucine Aminopeptidase, subunit E, domain 1"/>
    <property type="match status" value="3"/>
</dbReference>
<reference evidence="12" key="1">
    <citation type="submission" date="2025-08" db="UniProtKB">
        <authorList>
            <consortium name="Ensembl"/>
        </authorList>
    </citation>
    <scope>IDENTIFICATION</scope>
</reference>
<dbReference type="Pfam" id="PF23084">
    <property type="entry name" value="KH_PARP14_1"/>
    <property type="match status" value="1"/>
</dbReference>
<evidence type="ECO:0000256" key="4">
    <source>
        <dbReference type="ARBA" id="ARBA00023027"/>
    </source>
</evidence>
<dbReference type="Pfam" id="PF01661">
    <property type="entry name" value="Macro"/>
    <property type="match status" value="3"/>
</dbReference>
<keyword evidence="5" id="KW-0539">Nucleus</keyword>
<evidence type="ECO:0000256" key="2">
    <source>
        <dbReference type="ARBA" id="ARBA00022676"/>
    </source>
</evidence>
<evidence type="ECO:0000313" key="13">
    <source>
        <dbReference type="Proteomes" id="UP000694392"/>
    </source>
</evidence>
<dbReference type="Pfam" id="PF23254">
    <property type="entry name" value="KH_PARP14_8"/>
    <property type="match status" value="1"/>
</dbReference>
<feature type="domain" description="WWE" evidence="9">
    <location>
        <begin position="1376"/>
        <end position="1457"/>
    </location>
</feature>
<dbReference type="Pfam" id="PF23248">
    <property type="entry name" value="KH_PARP14_2"/>
    <property type="match status" value="1"/>
</dbReference>
<evidence type="ECO:0000256" key="7">
    <source>
        <dbReference type="RuleBase" id="RU362114"/>
    </source>
</evidence>
<evidence type="ECO:0000256" key="3">
    <source>
        <dbReference type="ARBA" id="ARBA00022679"/>
    </source>
</evidence>
<dbReference type="InterPro" id="IPR002589">
    <property type="entry name" value="Macro_dom"/>
</dbReference>
<evidence type="ECO:0000256" key="8">
    <source>
        <dbReference type="SAM" id="Coils"/>
    </source>
</evidence>
<feature type="coiled-coil region" evidence="8">
    <location>
        <begin position="286"/>
        <end position="317"/>
    </location>
</feature>
<reference evidence="12" key="2">
    <citation type="submission" date="2025-09" db="UniProtKB">
        <authorList>
            <consortium name="Ensembl"/>
        </authorList>
    </citation>
    <scope>IDENTIFICATION</scope>
</reference>
<dbReference type="CDD" id="cd02903">
    <property type="entry name" value="Macro_BAL-like"/>
    <property type="match status" value="1"/>
</dbReference>
<feature type="domain" description="PARP catalytic" evidence="10">
    <location>
        <begin position="1466"/>
        <end position="1661"/>
    </location>
</feature>
<dbReference type="PROSITE" id="PS50918">
    <property type="entry name" value="WWE"/>
    <property type="match status" value="1"/>
</dbReference>
<dbReference type="Pfam" id="PF23249">
    <property type="entry name" value="KH_PARP14_3"/>
    <property type="match status" value="1"/>
</dbReference>
<organism evidence="12 13">
    <name type="scientific">Sphenodon punctatus</name>
    <name type="common">Tuatara</name>
    <name type="synonym">Hatteria punctata</name>
    <dbReference type="NCBI Taxonomy" id="8508"/>
    <lineage>
        <taxon>Eukaryota</taxon>
        <taxon>Metazoa</taxon>
        <taxon>Chordata</taxon>
        <taxon>Craniata</taxon>
        <taxon>Vertebrata</taxon>
        <taxon>Euteleostomi</taxon>
        <taxon>Lepidosauria</taxon>
        <taxon>Sphenodontia</taxon>
        <taxon>Sphenodontidae</taxon>
        <taxon>Sphenodon</taxon>
    </lineage>
</organism>
<keyword evidence="2 7" id="KW-0328">Glycosyltransferase</keyword>
<evidence type="ECO:0000259" key="11">
    <source>
        <dbReference type="PROSITE" id="PS51154"/>
    </source>
</evidence>
<evidence type="ECO:0000256" key="5">
    <source>
        <dbReference type="ARBA" id="ARBA00023242"/>
    </source>
</evidence>
<dbReference type="PROSITE" id="PS51154">
    <property type="entry name" value="MACRO"/>
    <property type="match status" value="3"/>
</dbReference>
<dbReference type="InterPro" id="IPR012317">
    <property type="entry name" value="Poly(ADP-ribose)pol_cat_dom"/>
</dbReference>
<dbReference type="Gene3D" id="3.30.720.50">
    <property type="match status" value="1"/>
</dbReference>
<dbReference type="GO" id="GO:0005634">
    <property type="term" value="C:nucleus"/>
    <property type="evidence" value="ECO:0007669"/>
    <property type="project" value="UniProtKB-SubCell"/>
</dbReference>
<dbReference type="SUPFAM" id="SSF56399">
    <property type="entry name" value="ADP-ribosylation"/>
    <property type="match status" value="1"/>
</dbReference>
<dbReference type="Pfam" id="PF23245">
    <property type="entry name" value="RRM_PARP14_2"/>
    <property type="match status" value="1"/>
</dbReference>
<dbReference type="PANTHER" id="PTHR14453">
    <property type="entry name" value="PARP/ZINC FINGER CCCH TYPE DOMAIN CONTAINING PROTEIN"/>
    <property type="match status" value="1"/>
</dbReference>
<name>A0A8D0LB93_SPHPU</name>
<dbReference type="InterPro" id="IPR057045">
    <property type="entry name" value="PARP14_KH_3"/>
</dbReference>
<dbReference type="InterPro" id="IPR057044">
    <property type="entry name" value="PARP14_KH_1"/>
</dbReference>
<dbReference type="Pfam" id="PF23252">
    <property type="entry name" value="KH_PARP14_5"/>
    <property type="match status" value="1"/>
</dbReference>
<dbReference type="Gene3D" id="3.30.70.330">
    <property type="match status" value="1"/>
</dbReference>
<keyword evidence="8" id="KW-0175">Coiled coil</keyword>
<dbReference type="Pfam" id="PF22005">
    <property type="entry name" value="WWE_1"/>
    <property type="match status" value="1"/>
</dbReference>
<dbReference type="GO" id="GO:0010629">
    <property type="term" value="P:negative regulation of gene expression"/>
    <property type="evidence" value="ECO:0007669"/>
    <property type="project" value="TreeGrafter"/>
</dbReference>
<dbReference type="PANTHER" id="PTHR14453:SF89">
    <property type="entry name" value="PROTEIN MONO-ADP-RIBOSYLTRANSFERASE PARP14"/>
    <property type="match status" value="1"/>
</dbReference>
<dbReference type="OMA" id="KCFSRTA"/>
<keyword evidence="13" id="KW-1185">Reference proteome</keyword>
<dbReference type="Ensembl" id="ENSSPUT00000022590.1">
    <property type="protein sequence ID" value="ENSSPUP00000021183.1"/>
    <property type="gene ID" value="ENSSPUG00000016301.1"/>
</dbReference>
<dbReference type="CDD" id="cd02907">
    <property type="entry name" value="Macro_Af1521_BAL-like"/>
    <property type="match status" value="1"/>
</dbReference>
<dbReference type="InterPro" id="IPR057046">
    <property type="entry name" value="PARP14_KH_4"/>
</dbReference>
<dbReference type="Proteomes" id="UP000694392">
    <property type="component" value="Unplaced"/>
</dbReference>
<feature type="domain" description="Macro" evidence="11">
    <location>
        <begin position="641"/>
        <end position="828"/>
    </location>
</feature>
<dbReference type="InterPro" id="IPR054596">
    <property type="entry name" value="PARP14_WWE"/>
</dbReference>
<dbReference type="InterPro" id="IPR057048">
    <property type="entry name" value="PARP14_KH_6"/>
</dbReference>
<dbReference type="CDD" id="cd01439">
    <property type="entry name" value="TCCD_inducible_PARP_like"/>
    <property type="match status" value="1"/>
</dbReference>
<dbReference type="InterPro" id="IPR004170">
    <property type="entry name" value="WWE_dom"/>
</dbReference>
<dbReference type="InterPro" id="IPR043472">
    <property type="entry name" value="Macro_dom-like"/>
</dbReference>
<proteinExistence type="inferred from homology"/>
<dbReference type="GO" id="GO:0070212">
    <property type="term" value="P:protein poly-ADP-ribosylation"/>
    <property type="evidence" value="ECO:0007669"/>
    <property type="project" value="TreeGrafter"/>
</dbReference>
<comment type="similarity">
    <text evidence="6">Belongs to the ARTD/PARP family.</text>
</comment>
<dbReference type="FunFam" id="3.90.228.10:FF:000008">
    <property type="entry name" value="Poly [ADP-ribose] polymerase"/>
    <property type="match status" value="1"/>
</dbReference>
<dbReference type="EC" id="2.4.2.-" evidence="7"/>
<dbReference type="Pfam" id="PF00644">
    <property type="entry name" value="PARP"/>
    <property type="match status" value="1"/>
</dbReference>
<evidence type="ECO:0000259" key="10">
    <source>
        <dbReference type="PROSITE" id="PS51059"/>
    </source>
</evidence>
<dbReference type="GO" id="GO:0003950">
    <property type="term" value="F:NAD+ poly-ADP-ribosyltransferase activity"/>
    <property type="evidence" value="ECO:0007669"/>
    <property type="project" value="UniProtKB-UniRule"/>
</dbReference>
<evidence type="ECO:0000256" key="6">
    <source>
        <dbReference type="ARBA" id="ARBA00024347"/>
    </source>
</evidence>
<evidence type="ECO:0000259" key="9">
    <source>
        <dbReference type="PROSITE" id="PS50918"/>
    </source>
</evidence>
<keyword evidence="3 7" id="KW-0808">Transferase</keyword>
<accession>A0A8D0LB93</accession>
<keyword evidence="4 7" id="KW-0520">NAD</keyword>
<dbReference type="InterPro" id="IPR057047">
    <property type="entry name" value="PARP14_KH_5"/>
</dbReference>
<sequence length="1661" mass="185452">MLTLLVGNVNASLEDDDFSIEMIPEINAAVVTFIKPIDTVEFAEICTQYLRKKDLKFTARPLELTQSIMAENIPSSVAKHFITLYFESPKNGGGHVSDVKLLLEENSAIVTFSDHKALKTVLAKQHFLDKQLISVHPYYDSLGTVLYGKERPQIKMPEPVMIPVDPYILQFIQSHDKIVQEITRKMTNYHCELTWPQPSCTNPEITIYPSASLSKKRRSVATLIRTWKEDASTAFVHVTSKYKTVKCKVNAVVWEAVKTNLVTDGVLVLPDLSKEIVILAGTVFLVEDVEEQLKEHMENATKEAERQNRTIEEMVAATPGKYAVLQSAGLEKNVSKDYPDLKISYSASTKTIRLRGVAAEVYKIKSDVLEKVHNLSEKSIKVDPHIFQFLQRVDNRLLSESLFFAKKITAFYELADDTIVLIGSSHEGLLEAEEEMRKSLDHKCIPLEQREVIRKSEWRKLTSQLHKTHNSSKETVIIDDMLAFGRGDEVIIVGYSRAVAEVYHQLSDFVNRNTQIQKVISAKSVAVVQFLAMKKKTSSVWPDLIKKGVKIDFGTPLKRKGISLSGPKEEVMKGAAIVEQFLSLLHSTSVMIDKPGAKAFFRDKESIYVHEANQKFSCLIRLQDDGENGDDSDTSNDKRRQLRYKINLQDGVVVAVYKGDLTRYQVDVVVNASNEDLQHIGGLAGALLNAAGPELQSECDLLVRKRGRLQPGRAVITDAGNLPCKQVIHAVGPRWKHDESEKCVRLLKKAVRESLQLAETYNHQSIAIPAISSGIFGFPLRLCARTIVTSIKETVAESRDEGCLKQIHLVDSEEKTVQALADALKEVCKDTLVPQRSPSQSKTCIQPGEIRRDESRKGLQMITTDEGLRIILEKKDIEDATTDVIVSSVGTDLKLGVGPLSKALLDKAGPMLQPDFAAVSQGQVARHGGVFQTNGWKLTCRIVLHAIVPEWDQGKGPAVKILEGIIRECLEKTEELSLSSVTLPAIGTGGFGFPKHVVAKLMFEEVLRYSSQKNLKSLQEVHFLLHPKDTHNIQAFSDELEYRISGKPKTESMRDHQSSAFFGHISTLSLGVHEIRIGSIKLQVATGDITKEKTDVIVNVSNSTFNANSGVSKAVLEGAGPEVASECAAFALQPHSGFVTTQGGKLFCKKIIHLVHHQDIQAQVSKVLQECEVRKYTSVAFPALGTGQAGQSPDKVADDMMGAIVAFASKKSAHHVKMIKIVIFQPHMQNAFYACMQKRDGTALTTSESWFSKVKSFFTDKKRNASKKKRALVLEKKIESAIFEICGESQKNVEDTVSWIKNLILKEQVETVISDDLLETFDDAEIEKLQDLQKSLHIAICLDTKQSPPFIKVSGIPRDVLKASTEIQTMLKRIKETQEQQFKAELLINLVEWKYSHNNTNFITFDILMNLRLEEASKTNKAHVDLKINGKNYRANVNTLHATDHHGKSITIKRVQKGEDKQSVALPKDWEDMKGDNVKVVQLNPATAEYQDVQTKFLSTCSMYKIVKIERIQNPYLWRTYQIKKEELDKKSGNTNNERCLFHGTPSSSLNIINYTGFNRSYAGKNAAAIGRGTYFAVGASYSAQDTYSRPDVSGAKYVYLARVLTGEFCAGNAGLITPPSKTNGGVDLYDSVVDNVTRPSMFVIFYDTQAYPEYLITFRR</sequence>
<dbReference type="InterPro" id="IPR057043">
    <property type="entry name" value="PARP14_KH_2"/>
</dbReference>
<dbReference type="SUPFAM" id="SSF52949">
    <property type="entry name" value="Macro domain-like"/>
    <property type="match status" value="3"/>
</dbReference>
<dbReference type="PROSITE" id="PS51059">
    <property type="entry name" value="PARP_CATALYTIC"/>
    <property type="match status" value="1"/>
</dbReference>
<dbReference type="InterPro" id="IPR057050">
    <property type="entry name" value="RRM_PARP14_2"/>
</dbReference>
<dbReference type="SMART" id="SM00506">
    <property type="entry name" value="A1pp"/>
    <property type="match status" value="3"/>
</dbReference>
<evidence type="ECO:0000313" key="12">
    <source>
        <dbReference type="Ensembl" id="ENSSPUP00000021183.1"/>
    </source>
</evidence>
<comment type="subcellular location">
    <subcellularLocation>
        <location evidence="1">Nucleus</location>
    </subcellularLocation>
</comment>
<dbReference type="GO" id="GO:0003714">
    <property type="term" value="F:transcription corepressor activity"/>
    <property type="evidence" value="ECO:0007669"/>
    <property type="project" value="TreeGrafter"/>
</dbReference>
<feature type="domain" description="Macro" evidence="11">
    <location>
        <begin position="857"/>
        <end position="1044"/>
    </location>
</feature>
<dbReference type="GO" id="GO:1990404">
    <property type="term" value="F:NAD+-protein mono-ADP-ribosyltransferase activity"/>
    <property type="evidence" value="ECO:0007669"/>
    <property type="project" value="TreeGrafter"/>
</dbReference>
<dbReference type="InterPro" id="IPR052056">
    <property type="entry name" value="Mono-ARTD/PARP"/>
</dbReference>
<dbReference type="GeneTree" id="ENSGT00940000154311"/>
<dbReference type="Pfam" id="PF23253">
    <property type="entry name" value="KH_PARP14_6"/>
    <property type="match status" value="1"/>
</dbReference>
<protein>
    <recommendedName>
        <fullName evidence="7">Poly [ADP-ribose] polymerase</fullName>
        <shortName evidence="7">PARP</shortName>
        <ecNumber evidence="7">2.4.2.-</ecNumber>
    </recommendedName>
</protein>
<dbReference type="InterPro" id="IPR012677">
    <property type="entry name" value="Nucleotide-bd_a/b_plait_sf"/>
</dbReference>